<sequence>MVFLRKQTFFFAESRKKKACGKVEGKGSVIGNITMSSASGTKPQRIAAIDALRVFDMFFLTGGWPW</sequence>
<proteinExistence type="predicted"/>
<dbReference type="AlphaFoldDB" id="A0A6N2R7I8"/>
<organism evidence="1">
    <name type="scientific">Akkermansia muciniphila</name>
    <dbReference type="NCBI Taxonomy" id="239935"/>
    <lineage>
        <taxon>Bacteria</taxon>
        <taxon>Pseudomonadati</taxon>
        <taxon>Verrucomicrobiota</taxon>
        <taxon>Verrucomicrobiia</taxon>
        <taxon>Verrucomicrobiales</taxon>
        <taxon>Akkermansiaceae</taxon>
        <taxon>Akkermansia</taxon>
    </lineage>
</organism>
<reference evidence="1" key="1">
    <citation type="submission" date="2019-11" db="EMBL/GenBank/DDBJ databases">
        <authorList>
            <person name="Feng L."/>
        </authorList>
    </citation>
    <scope>NUCLEOTIDE SEQUENCE</scope>
    <source>
        <strain evidence="1">AMuciniphilaLFYP55</strain>
    </source>
</reference>
<evidence type="ECO:0000313" key="1">
    <source>
        <dbReference type="EMBL" id="VYS76674.1"/>
    </source>
</evidence>
<protein>
    <submittedName>
        <fullName evidence="1">Uncharacterized protein</fullName>
    </submittedName>
</protein>
<dbReference type="EMBL" id="CACRSS010000001">
    <property type="protein sequence ID" value="VYS76674.1"/>
    <property type="molecule type" value="Genomic_DNA"/>
</dbReference>
<accession>A0A6N2R7I8</accession>
<name>A0A6N2R7I8_9BACT</name>
<gene>
    <name evidence="1" type="ORF">AMLFYP55_00265</name>
</gene>